<keyword evidence="2" id="KW-1185">Reference proteome</keyword>
<accession>A0ABN6L646</accession>
<dbReference type="SUPFAM" id="SSF49464">
    <property type="entry name" value="Carboxypeptidase regulatory domain-like"/>
    <property type="match status" value="1"/>
</dbReference>
<keyword evidence="1" id="KW-0176">Collagen</keyword>
<sequence>MNNTRLHIALIEATSPKRKKTISFKALACCWWLVAGLAFSSVAQKRVEKLAKRSVLRAKVIDADNGSGLPFAAIAVKDHYGVGVNTAMDGKFELNLEAITPQDSLVINYMGYHNRTVSVAQVFDMKGHAIEMTSETKLLGEIVVEAGENPALAFLKKNRKAWRQQVAKDRHHRQSRKATILWETTDKPEHTGWLMADLSKYLTVDKKDGKQHLPVMVAQYDLVRKIRQGRVIETKTIKKEKKGLGFDANGVLGEVMGNAKLMIDNIMNPQVIVMDRTVVSPFNSLGGQIYEFVLADEPVERSGKKFYKLDFEPKKNIETGFIGTLWFCAQDSLLTEVSMKLKNSANQNFLTHFDFDQQWMTGPNGEHYPTVTHYNQEMTGLPVFKHLNAHYTLRDCWLDGKKATATTAPVSSSNYVAPALAQASDNAMQVMDQLNSTSRIAKFNKWVNVFGSGYYEFKHWDLGHALDFMLYNDIEGARPGAGAMTDELFNKKLFVSAYSGYGVQDQQWKYNLDTRVIFNRQKRLTLGVKVRNELAPLANLSFEQPPLEADFRMAQWGALSKRMPFYQRLAQADFTTRLHPDWLLTTAVRHEELSAPEKNVFRTDMPTPNWIANEGVVELRWSPHDRSLYNKNYRLLRKGGQPYPEFRLGYVPGNVVDGQHHSYTYNKVYFQLRSEFAPVIPSMGETSYFLQAGFIQGKAPFPFLRVSQGIDGPVYAYGSHQIMNSFEFVSDKYVEFEMQHFFEGALFNRVPGLRWLHEKTGMGVVVDFDFAYGGMSKENQQLNAAYFPADGHFQTYQEPYMAVGYGLHNIFKIFFVEYWNRLTYKNQPYSMKNDGWTVGFALRM</sequence>
<name>A0ABN6L646_9BACT</name>
<organism evidence="1 2">
    <name type="scientific">Persicobacter psychrovividus</name>
    <dbReference type="NCBI Taxonomy" id="387638"/>
    <lineage>
        <taxon>Bacteria</taxon>
        <taxon>Pseudomonadati</taxon>
        <taxon>Bacteroidota</taxon>
        <taxon>Cytophagia</taxon>
        <taxon>Cytophagales</taxon>
        <taxon>Persicobacteraceae</taxon>
        <taxon>Persicobacter</taxon>
    </lineage>
</organism>
<dbReference type="Pfam" id="PF13715">
    <property type="entry name" value="CarbopepD_reg_2"/>
    <property type="match status" value="1"/>
</dbReference>
<dbReference type="InterPro" id="IPR008969">
    <property type="entry name" value="CarboxyPept-like_regulatory"/>
</dbReference>
<protein>
    <submittedName>
        <fullName evidence="1">Collagen-binding protein</fullName>
    </submittedName>
</protein>
<gene>
    <name evidence="1" type="ORF">PEPS_09220</name>
</gene>
<proteinExistence type="predicted"/>
<evidence type="ECO:0000313" key="2">
    <source>
        <dbReference type="Proteomes" id="UP001354989"/>
    </source>
</evidence>
<dbReference type="RefSeq" id="WP_338397791.1">
    <property type="nucleotide sequence ID" value="NZ_AP025292.1"/>
</dbReference>
<evidence type="ECO:0000313" key="1">
    <source>
        <dbReference type="EMBL" id="BDC98641.1"/>
    </source>
</evidence>
<reference evidence="1 2" key="1">
    <citation type="submission" date="2021-12" db="EMBL/GenBank/DDBJ databases">
        <title>Genome sequencing of bacteria with rrn-lacking chromosome and rrn-plasmid.</title>
        <authorList>
            <person name="Anda M."/>
            <person name="Iwasaki W."/>
        </authorList>
    </citation>
    <scope>NUCLEOTIDE SEQUENCE [LARGE SCALE GENOMIC DNA]</scope>
    <source>
        <strain evidence="1 2">NBRC 101262</strain>
    </source>
</reference>
<dbReference type="Proteomes" id="UP001354989">
    <property type="component" value="Chromosome"/>
</dbReference>
<dbReference type="EMBL" id="AP025292">
    <property type="protein sequence ID" value="BDC98641.1"/>
    <property type="molecule type" value="Genomic_DNA"/>
</dbReference>